<organism evidence="2 3">
    <name type="scientific">Baia soyae</name>
    <dbReference type="NCBI Taxonomy" id="1544746"/>
    <lineage>
        <taxon>Bacteria</taxon>
        <taxon>Bacillati</taxon>
        <taxon>Bacillota</taxon>
        <taxon>Bacilli</taxon>
        <taxon>Bacillales</taxon>
        <taxon>Thermoactinomycetaceae</taxon>
        <taxon>Baia</taxon>
    </lineage>
</organism>
<evidence type="ECO:0000313" key="3">
    <source>
        <dbReference type="Proteomes" id="UP000294746"/>
    </source>
</evidence>
<dbReference type="EMBL" id="SLXV01000008">
    <property type="protein sequence ID" value="TCP69498.1"/>
    <property type="molecule type" value="Genomic_DNA"/>
</dbReference>
<dbReference type="Proteomes" id="UP000294746">
    <property type="component" value="Unassembled WGS sequence"/>
</dbReference>
<comment type="caution">
    <text evidence="2">The sequence shown here is derived from an EMBL/GenBank/DDBJ whole genome shotgun (WGS) entry which is preliminary data.</text>
</comment>
<dbReference type="AlphaFoldDB" id="A0A4R2RY29"/>
<dbReference type="OrthoDB" id="2678531at2"/>
<sequence>MVIVRRAKPEDQGEIERLLREASLDDDGVDKHLEHFFVVEIPPADDETAQMVGAAGMEIYETCALLRSLVVARASWNGEVSWKLMQILLSYAEHLELEEVYLFANGASPWLQEIGFESVSFDQLPDEIQELPHVDELKVKGSPLVFRSESCLYH</sequence>
<proteinExistence type="predicted"/>
<accession>A0A4R2RY29</accession>
<dbReference type="InterPro" id="IPR000182">
    <property type="entry name" value="GNAT_dom"/>
</dbReference>
<dbReference type="GO" id="GO:0016747">
    <property type="term" value="F:acyltransferase activity, transferring groups other than amino-acyl groups"/>
    <property type="evidence" value="ECO:0007669"/>
    <property type="project" value="InterPro"/>
</dbReference>
<feature type="domain" description="N-acetyltransferase" evidence="1">
    <location>
        <begin position="2"/>
        <end position="138"/>
    </location>
</feature>
<name>A0A4R2RY29_9BACL</name>
<dbReference type="InterPro" id="IPR016181">
    <property type="entry name" value="Acyl_CoA_acyltransferase"/>
</dbReference>
<protein>
    <submittedName>
        <fullName evidence="2">N-acetylglutamate synthase-like GNAT family acetyltransferase</fullName>
    </submittedName>
</protein>
<keyword evidence="3" id="KW-1185">Reference proteome</keyword>
<dbReference type="SUPFAM" id="SSF55729">
    <property type="entry name" value="Acyl-CoA N-acyltransferases (Nat)"/>
    <property type="match status" value="1"/>
</dbReference>
<evidence type="ECO:0000259" key="1">
    <source>
        <dbReference type="PROSITE" id="PS51186"/>
    </source>
</evidence>
<dbReference type="Gene3D" id="3.40.630.30">
    <property type="match status" value="1"/>
</dbReference>
<dbReference type="RefSeq" id="WP_131848273.1">
    <property type="nucleotide sequence ID" value="NZ_SLXV01000008.1"/>
</dbReference>
<dbReference type="PROSITE" id="PS51186">
    <property type="entry name" value="GNAT"/>
    <property type="match status" value="1"/>
</dbReference>
<keyword evidence="2" id="KW-0808">Transferase</keyword>
<gene>
    <name evidence="2" type="ORF">EDD57_10867</name>
</gene>
<reference evidence="2 3" key="1">
    <citation type="submission" date="2019-03" db="EMBL/GenBank/DDBJ databases">
        <title>Genomic Encyclopedia of Type Strains, Phase IV (KMG-IV): sequencing the most valuable type-strain genomes for metagenomic binning, comparative biology and taxonomic classification.</title>
        <authorList>
            <person name="Goeker M."/>
        </authorList>
    </citation>
    <scope>NUCLEOTIDE SEQUENCE [LARGE SCALE GENOMIC DNA]</scope>
    <source>
        <strain evidence="2 3">DSM 46831</strain>
    </source>
</reference>
<evidence type="ECO:0000313" key="2">
    <source>
        <dbReference type="EMBL" id="TCP69498.1"/>
    </source>
</evidence>